<dbReference type="CDD" id="cd02233">
    <property type="entry name" value="cupin_HNL-like"/>
    <property type="match status" value="1"/>
</dbReference>
<dbReference type="InterPro" id="IPR014710">
    <property type="entry name" value="RmlC-like_jellyroll"/>
</dbReference>
<evidence type="ECO:0000313" key="3">
    <source>
        <dbReference type="EMBL" id="PZP46266.1"/>
    </source>
</evidence>
<name>A0A2W5GKG3_9SPHI</name>
<dbReference type="InterPro" id="IPR047263">
    <property type="entry name" value="HNL-like_cupin"/>
</dbReference>
<dbReference type="PANTHER" id="PTHR43698">
    <property type="entry name" value="RIBD C-TERMINAL DOMAIN CONTAINING PROTEIN"/>
    <property type="match status" value="1"/>
</dbReference>
<dbReference type="PANTHER" id="PTHR43698:SF1">
    <property type="entry name" value="BLL4564 PROTEIN"/>
    <property type="match status" value="1"/>
</dbReference>
<feature type="signal peptide" evidence="1">
    <location>
        <begin position="1"/>
        <end position="21"/>
    </location>
</feature>
<reference evidence="3 4" key="1">
    <citation type="submission" date="2017-11" db="EMBL/GenBank/DDBJ databases">
        <title>Infants hospitalized years apart are colonized by the same room-sourced microbial strains.</title>
        <authorList>
            <person name="Brooks B."/>
            <person name="Olm M.R."/>
            <person name="Firek B.A."/>
            <person name="Baker R."/>
            <person name="Thomas B.C."/>
            <person name="Morowitz M.J."/>
            <person name="Banfield J.F."/>
        </authorList>
    </citation>
    <scope>NUCLEOTIDE SEQUENCE [LARGE SCALE GENOMIC DNA]</scope>
    <source>
        <strain evidence="3">S2_009_000_R2_76</strain>
    </source>
</reference>
<keyword evidence="1" id="KW-0732">Signal</keyword>
<feature type="domain" description="Cupin type-2" evidence="2">
    <location>
        <begin position="58"/>
        <end position="120"/>
    </location>
</feature>
<dbReference type="EMBL" id="QFOI01000232">
    <property type="protein sequence ID" value="PZP46266.1"/>
    <property type="molecule type" value="Genomic_DNA"/>
</dbReference>
<dbReference type="SUPFAM" id="SSF51182">
    <property type="entry name" value="RmlC-like cupins"/>
    <property type="match status" value="1"/>
</dbReference>
<sequence length="149" mass="16775">MRIVLTSLVCLLCLNSLAQKADIYAKGVKADNSHFTGNVWLNMILNSDSTYNTAIGKVHFEPNARTYWHKHPAGQILLVTEGTGWYQEKGKPIQIIQKGEVIKCTPNIEHWHGATPTTSMMHIAIGTNAAQNQVIWSNPVTEREYKMER</sequence>
<dbReference type="InterPro" id="IPR011051">
    <property type="entry name" value="RmlC_Cupin_sf"/>
</dbReference>
<accession>A0A2W5GKG3</accession>
<dbReference type="Gene3D" id="2.60.120.10">
    <property type="entry name" value="Jelly Rolls"/>
    <property type="match status" value="1"/>
</dbReference>
<comment type="caution">
    <text evidence="3">The sequence shown here is derived from an EMBL/GenBank/DDBJ whole genome shotgun (WGS) entry which is preliminary data.</text>
</comment>
<gene>
    <name evidence="3" type="ORF">DI598_12335</name>
</gene>
<proteinExistence type="predicted"/>
<protein>
    <submittedName>
        <fullName evidence="3">Cupin domain-containing protein</fullName>
    </submittedName>
</protein>
<organism evidence="3 4">
    <name type="scientific">Pseudopedobacter saltans</name>
    <dbReference type="NCBI Taxonomy" id="151895"/>
    <lineage>
        <taxon>Bacteria</taxon>
        <taxon>Pseudomonadati</taxon>
        <taxon>Bacteroidota</taxon>
        <taxon>Sphingobacteriia</taxon>
        <taxon>Sphingobacteriales</taxon>
        <taxon>Sphingobacteriaceae</taxon>
        <taxon>Pseudopedobacter</taxon>
    </lineage>
</organism>
<dbReference type="Pfam" id="PF07883">
    <property type="entry name" value="Cupin_2"/>
    <property type="match status" value="1"/>
</dbReference>
<feature type="chain" id="PRO_5015927287" evidence="1">
    <location>
        <begin position="22"/>
        <end position="149"/>
    </location>
</feature>
<evidence type="ECO:0000259" key="2">
    <source>
        <dbReference type="Pfam" id="PF07883"/>
    </source>
</evidence>
<dbReference type="InterPro" id="IPR013096">
    <property type="entry name" value="Cupin_2"/>
</dbReference>
<evidence type="ECO:0000313" key="4">
    <source>
        <dbReference type="Proteomes" id="UP000249645"/>
    </source>
</evidence>
<dbReference type="Proteomes" id="UP000249645">
    <property type="component" value="Unassembled WGS sequence"/>
</dbReference>
<dbReference type="AlphaFoldDB" id="A0A2W5GKG3"/>
<evidence type="ECO:0000256" key="1">
    <source>
        <dbReference type="SAM" id="SignalP"/>
    </source>
</evidence>